<dbReference type="InterPro" id="IPR013498">
    <property type="entry name" value="Topo_IA_Znf"/>
</dbReference>
<dbReference type="KEGG" id="add:HUW48_00320"/>
<keyword evidence="4" id="KW-0614">Plasmid</keyword>
<evidence type="ECO:0000313" key="5">
    <source>
        <dbReference type="Proteomes" id="UP000514509"/>
    </source>
</evidence>
<accession>A0A7L7L190</accession>
<dbReference type="InterPro" id="IPR036397">
    <property type="entry name" value="RNaseH_sf"/>
</dbReference>
<gene>
    <name evidence="4" type="ORF">HUW48_00320</name>
</gene>
<name>A0A7L7L190_9BACT</name>
<dbReference type="Proteomes" id="UP000514509">
    <property type="component" value="Plasmid unnamed"/>
</dbReference>
<dbReference type="InterPro" id="IPR003165">
    <property type="entry name" value="Piwi"/>
</dbReference>
<dbReference type="Gene3D" id="3.40.50.2300">
    <property type="match status" value="1"/>
</dbReference>
<comment type="similarity">
    <text evidence="1">Belongs to the argonaute family. Long pAgo subfamily.</text>
</comment>
<organism evidence="4 5">
    <name type="scientific">Adhaeribacter radiodurans</name>
    <dbReference type="NCBI Taxonomy" id="2745197"/>
    <lineage>
        <taxon>Bacteria</taxon>
        <taxon>Pseudomonadati</taxon>
        <taxon>Bacteroidota</taxon>
        <taxon>Cytophagia</taxon>
        <taxon>Cytophagales</taxon>
        <taxon>Hymenobacteraceae</taxon>
        <taxon>Adhaeribacter</taxon>
    </lineage>
</organism>
<evidence type="ECO:0000256" key="1">
    <source>
        <dbReference type="ARBA" id="ARBA00035012"/>
    </source>
</evidence>
<dbReference type="SMART" id="SM00950">
    <property type="entry name" value="Piwi"/>
    <property type="match status" value="1"/>
</dbReference>
<dbReference type="Gene3D" id="3.30.65.10">
    <property type="entry name" value="Bacterial Topoisomerase I, domain 1"/>
    <property type="match status" value="1"/>
</dbReference>
<dbReference type="RefSeq" id="WP_182411491.1">
    <property type="nucleotide sequence ID" value="NZ_CP055152.1"/>
</dbReference>
<geneLocation type="plasmid" evidence="4 5">
    <name>unnamed</name>
</geneLocation>
<dbReference type="InterPro" id="IPR012337">
    <property type="entry name" value="RNaseH-like_sf"/>
</dbReference>
<dbReference type="GO" id="GO:0003677">
    <property type="term" value="F:DNA binding"/>
    <property type="evidence" value="ECO:0007669"/>
    <property type="project" value="UniProtKB-KW"/>
</dbReference>
<dbReference type="EMBL" id="CP055152">
    <property type="protein sequence ID" value="QMU26550.1"/>
    <property type="molecule type" value="Genomic_DNA"/>
</dbReference>
<proteinExistence type="inferred from homology"/>
<dbReference type="SUPFAM" id="SSF53098">
    <property type="entry name" value="Ribonuclease H-like"/>
    <property type="match status" value="1"/>
</dbReference>
<dbReference type="GO" id="GO:0003916">
    <property type="term" value="F:DNA topoisomerase activity"/>
    <property type="evidence" value="ECO:0007669"/>
    <property type="project" value="InterPro"/>
</dbReference>
<keyword evidence="5" id="KW-1185">Reference proteome</keyword>
<keyword evidence="4" id="KW-0238">DNA-binding</keyword>
<protein>
    <recommendedName>
        <fullName evidence="2">Protein argonaute</fullName>
    </recommendedName>
</protein>
<dbReference type="GO" id="GO:0006265">
    <property type="term" value="P:DNA topological change"/>
    <property type="evidence" value="ECO:0007669"/>
    <property type="project" value="InterPro"/>
</dbReference>
<feature type="domain" description="Piwi" evidence="3">
    <location>
        <begin position="461"/>
        <end position="759"/>
    </location>
</feature>
<dbReference type="Pfam" id="PF01396">
    <property type="entry name" value="Zn_ribbon_Top1"/>
    <property type="match status" value="1"/>
</dbReference>
<dbReference type="Gene3D" id="3.30.420.10">
    <property type="entry name" value="Ribonuclease H-like superfamily/Ribonuclease H"/>
    <property type="match status" value="1"/>
</dbReference>
<evidence type="ECO:0000313" key="4">
    <source>
        <dbReference type="EMBL" id="QMU26550.1"/>
    </source>
</evidence>
<evidence type="ECO:0000259" key="3">
    <source>
        <dbReference type="SMART" id="SM00950"/>
    </source>
</evidence>
<evidence type="ECO:0000256" key="2">
    <source>
        <dbReference type="ARBA" id="ARBA00035032"/>
    </source>
</evidence>
<reference evidence="4 5" key="1">
    <citation type="submission" date="2020-08" db="EMBL/GenBank/DDBJ databases">
        <title>Adhaeribacter dokdonensis sp. nov., isolated from the rhizosphere of Elymus tsukushiensis, a plant native to the Dokdo Islands, Republic of Korea.</title>
        <authorList>
            <person name="Ghim S.Y."/>
        </authorList>
    </citation>
    <scope>NUCLEOTIDE SEQUENCE [LARGE SCALE GENOMIC DNA]</scope>
    <source>
        <strain evidence="4 5">KUDC8001</strain>
        <plasmid evidence="4 5">unnamed</plasmid>
    </source>
</reference>
<keyword evidence="4" id="KW-0413">Isomerase</keyword>
<dbReference type="GO" id="GO:0005694">
    <property type="term" value="C:chromosome"/>
    <property type="evidence" value="ECO:0007669"/>
    <property type="project" value="InterPro"/>
</dbReference>
<dbReference type="AlphaFoldDB" id="A0A7L7L190"/>
<sequence length="775" mass="88657">MSESEVSSGEDFGVCDKCRKGRMVKKYSSKNSQHFLSCNTYPVCKNTKPYRSNSSTNLAAAAITIKDEFTNLFKLNLAPFPRKLFILSADLRADFPEAAFFEQTKLVTIKADPRLVEIPLEIEKIKFILYRYIRHKFSQYQGVAVLTRKFTEENFNEVVFTELPHPTLGNSYLEYFHICQAFKFALHYSDGQFYLSVEPTLRVVNQMSVSQIIQLYNKPDLLEKLKSQNTLSCFYYITDSKGVKWRRKGVLADILKQGEQEDGLLPILQNDIIPIFPIERMQNIVNKLVEKGKLTYIDLNNRLKGLTQLKSQERLASAIVLVNKIAAILNGKIDTTRVVLEKQPVSQNDFYKKVTILSEPNLRFDSIQDSKKSIKVKEGLVLYGAYEKPPKPVRILFLHSAATTKQARQFSLLLQNGVDGYYGFEKHFHTTLEIDCQIYEEKDFEIFLTRIVIGRAEGYDVIIYQLPADPSFTKTKVQAQLINGGIVSQCVREPTFNGPNQFTLWNFALDLYVKAGYTPWTLYPKEKLPNVDLFIGISYSSKKEKAIAVSPKLLRTLACINVFSADGEWQQAYYNADTFDEEAQYDFEKRGQNVGKLIRDAVLAAQLGQPNLKKIHIHYNKIFSKEEMNSVYKAITKVIPDAILYFVSIADNHTVRLFNSNNVDAHQQRGGGILFSDNTLYYCTSGYSSIKTTVKGTPVILRIKCHTMPAQHDLSMNDLAMHMQALTKLNYKATFPLTTLPATVAFPKELARTINDFRSINQFKNIIIDKRLWWI</sequence>